<evidence type="ECO:0000256" key="5">
    <source>
        <dbReference type="ARBA" id="ARBA00022801"/>
    </source>
</evidence>
<gene>
    <name evidence="10" type="primary">hisK</name>
    <name evidence="10" type="ORF">CM240_2549</name>
</gene>
<dbReference type="eggNOG" id="COG1387">
    <property type="taxonomic scope" value="Bacteria"/>
</dbReference>
<organism evidence="10 11">
    <name type="scientific">Clostridium bornimense</name>
    <dbReference type="NCBI Taxonomy" id="1216932"/>
    <lineage>
        <taxon>Bacteria</taxon>
        <taxon>Bacillati</taxon>
        <taxon>Bacillota</taxon>
        <taxon>Clostridia</taxon>
        <taxon>Eubacteriales</taxon>
        <taxon>Clostridiaceae</taxon>
        <taxon>Clostridium</taxon>
    </lineage>
</organism>
<dbReference type="PANTHER" id="PTHR21039:SF0">
    <property type="entry name" value="HISTIDINOL-PHOSPHATASE"/>
    <property type="match status" value="1"/>
</dbReference>
<proteinExistence type="inferred from homology"/>
<evidence type="ECO:0000259" key="9">
    <source>
        <dbReference type="Pfam" id="PF02811"/>
    </source>
</evidence>
<evidence type="ECO:0000256" key="4">
    <source>
        <dbReference type="ARBA" id="ARBA00022605"/>
    </source>
</evidence>
<dbReference type="GO" id="GO:0000105">
    <property type="term" value="P:L-histidine biosynthetic process"/>
    <property type="evidence" value="ECO:0007669"/>
    <property type="project" value="UniProtKB-UniRule"/>
</dbReference>
<keyword evidence="11" id="KW-1185">Reference proteome</keyword>
<name>W6RYX1_9CLOT</name>
<dbReference type="PATRIC" id="fig|1216932.3.peg.2518"/>
<dbReference type="PANTHER" id="PTHR21039">
    <property type="entry name" value="HISTIDINOL PHOSPHATASE-RELATED"/>
    <property type="match status" value="1"/>
</dbReference>
<dbReference type="InterPro" id="IPR010140">
    <property type="entry name" value="Histidinol_P_phosphatase_HisJ"/>
</dbReference>
<dbReference type="AlphaFoldDB" id="W6RYX1"/>
<evidence type="ECO:0000256" key="8">
    <source>
        <dbReference type="RuleBase" id="RU366003"/>
    </source>
</evidence>
<dbReference type="Pfam" id="PF02811">
    <property type="entry name" value="PHP"/>
    <property type="match status" value="1"/>
</dbReference>
<dbReference type="STRING" id="1216932.CM240_2549"/>
<evidence type="ECO:0000256" key="3">
    <source>
        <dbReference type="ARBA" id="ARBA00013085"/>
    </source>
</evidence>
<dbReference type="CDD" id="cd12110">
    <property type="entry name" value="PHP_HisPPase_Hisj_like"/>
    <property type="match status" value="1"/>
</dbReference>
<dbReference type="HOGENOM" id="CLU_054611_2_1_9"/>
<comment type="catalytic activity">
    <reaction evidence="7 8">
        <text>L-histidinol phosphate + H2O = L-histidinol + phosphate</text>
        <dbReference type="Rhea" id="RHEA:14465"/>
        <dbReference type="ChEBI" id="CHEBI:15377"/>
        <dbReference type="ChEBI" id="CHEBI:43474"/>
        <dbReference type="ChEBI" id="CHEBI:57699"/>
        <dbReference type="ChEBI" id="CHEBI:57980"/>
        <dbReference type="EC" id="3.1.3.15"/>
    </reaction>
</comment>
<dbReference type="InterPro" id="IPR016195">
    <property type="entry name" value="Pol/histidinol_Pase-like"/>
</dbReference>
<dbReference type="RefSeq" id="WP_044039468.1">
    <property type="nucleotide sequence ID" value="NZ_HG917868.1"/>
</dbReference>
<comment type="pathway">
    <text evidence="1 8">Amino-acid biosynthesis; L-histidine biosynthesis; L-histidine from 5-phospho-alpha-D-ribose 1-diphosphate: step 8/9.</text>
</comment>
<dbReference type="KEGG" id="clt:CM240_2549"/>
<dbReference type="GO" id="GO:0004401">
    <property type="term" value="F:histidinol-phosphatase activity"/>
    <property type="evidence" value="ECO:0007669"/>
    <property type="project" value="UniProtKB-UniRule"/>
</dbReference>
<comment type="similarity">
    <text evidence="2 8">Belongs to the PHP hydrolase family. HisK subfamily.</text>
</comment>
<protein>
    <recommendedName>
        <fullName evidence="3 8">Histidinol-phosphatase</fullName>
        <shortName evidence="8">HolPase</shortName>
        <ecNumber evidence="3 8">3.1.3.15</ecNumber>
    </recommendedName>
</protein>
<dbReference type="GO" id="GO:0005737">
    <property type="term" value="C:cytoplasm"/>
    <property type="evidence" value="ECO:0007669"/>
    <property type="project" value="TreeGrafter"/>
</dbReference>
<dbReference type="EC" id="3.1.3.15" evidence="3 8"/>
<dbReference type="OrthoDB" id="9775255at2"/>
<evidence type="ECO:0000313" key="11">
    <source>
        <dbReference type="Proteomes" id="UP000019426"/>
    </source>
</evidence>
<evidence type="ECO:0000256" key="7">
    <source>
        <dbReference type="ARBA" id="ARBA00049158"/>
    </source>
</evidence>
<sequence length="266" mass="31134">MKNKKIIRDGHIHSPYCPHGSKDSFSMYIDKAIEMGLEEITFTEHMPFPVVFMDEELLKGCSPSEEEIKKYFNELLELKKAYSEKIKINIGLEVDYIEGYENETRDFLDKYGSKLDDSILSVHFLKIGDEYYAMDYSTEIFGQLVEKLGGVKEVYDKYFETVIKSIRAELGTYKPRRIGHPTLVRLFNKKYPIDYDNIQLLEVMAKEIKERGYEIDFNTAGMRKEYCLEPYPFGAFSELVDKYNIKKVYGSDSHLSSDVGRFFENY</sequence>
<dbReference type="UniPathway" id="UPA00031">
    <property type="reaction ID" value="UER00013"/>
</dbReference>
<dbReference type="Gene3D" id="3.20.20.140">
    <property type="entry name" value="Metal-dependent hydrolases"/>
    <property type="match status" value="1"/>
</dbReference>
<keyword evidence="5 8" id="KW-0378">Hydrolase</keyword>
<feature type="domain" description="PHP" evidence="9">
    <location>
        <begin position="9"/>
        <end position="220"/>
    </location>
</feature>
<evidence type="ECO:0000256" key="1">
    <source>
        <dbReference type="ARBA" id="ARBA00004970"/>
    </source>
</evidence>
<accession>W6RYX1</accession>
<dbReference type="NCBIfam" id="TIGR01856">
    <property type="entry name" value="hisJ_fam"/>
    <property type="match status" value="1"/>
</dbReference>
<dbReference type="NCBIfam" id="NF005996">
    <property type="entry name" value="PRK08123.1"/>
    <property type="match status" value="1"/>
</dbReference>
<dbReference type="InterPro" id="IPR004013">
    <property type="entry name" value="PHP_dom"/>
</dbReference>
<evidence type="ECO:0000256" key="6">
    <source>
        <dbReference type="ARBA" id="ARBA00023102"/>
    </source>
</evidence>
<dbReference type="EMBL" id="HG917868">
    <property type="protein sequence ID" value="CDM69673.1"/>
    <property type="molecule type" value="Genomic_DNA"/>
</dbReference>
<evidence type="ECO:0000256" key="2">
    <source>
        <dbReference type="ARBA" id="ARBA00009152"/>
    </source>
</evidence>
<keyword evidence="4 8" id="KW-0028">Amino-acid biosynthesis</keyword>
<keyword evidence="6 8" id="KW-0368">Histidine biosynthesis</keyword>
<dbReference type="Proteomes" id="UP000019426">
    <property type="component" value="Chromosome M2/40_rep1"/>
</dbReference>
<reference evidence="10 11" key="1">
    <citation type="submission" date="2013-11" db="EMBL/GenBank/DDBJ databases">
        <title>Complete genome sequence of Clostridum sp. M2/40.</title>
        <authorList>
            <person name="Wibberg D."/>
            <person name="Puehler A."/>
            <person name="Schlueter A."/>
        </authorList>
    </citation>
    <scope>NUCLEOTIDE SEQUENCE [LARGE SCALE GENOMIC DNA]</scope>
    <source>
        <strain evidence="11">M2/40</strain>
    </source>
</reference>
<evidence type="ECO:0000313" key="10">
    <source>
        <dbReference type="EMBL" id="CDM69673.1"/>
    </source>
</evidence>
<dbReference type="SUPFAM" id="SSF89550">
    <property type="entry name" value="PHP domain-like"/>
    <property type="match status" value="1"/>
</dbReference>